<gene>
    <name evidence="10" type="ORF">EMPS_01620</name>
</gene>
<sequence length="734" mass="81757">MTSDSNLVFGGAQFDSDNVMVSDMESDPLFSILSAPPPAEGELEQLKIFAERRELGQLRLQAERQANQLNEQDIALEKLKRAKDDLLSIKNKVQQENEALKAKIVSLEEHIQGLESATKLSLREKSKKFVKSLLRRTSSTAPAPRPPKNIVAAALLKAGHGALESVDQFLPGMPIVVPRPDLVPSSKERTIVALAQIALPFAAVHAGAAHPPQAPLMFERPERFVKMTVNVQPIVNGGRIQVEQYDLDELLGRGSFGHVFKGQDRITGRAFAVKVLGFENIRKNRHSSNLIKLARGKCPKKQITPQAQGGPGKPTGKIKSEVAILTKLNHPNIVRLYEALECSDINTMLLVFELCQGELVKCPNVLSESDARECFQQVIYGVEYLHEHNIIHRDIKPANILRCANGKIKIADFGVSVMFSKSDGMVQSNWTGSKAFRAPEHAFLDCNSKCLFTTASDIWAMGVTLFMMCCGRAPFSSQKGGKPFSNVIMEDDFADPRIDDPYFRELLKKILHKNPLERITMDKLREDSWVTDCGRRPMISKEQNLLNVVTDMSGQDLERAVRDAKLGVIVKDVIETFNNLPKSRECASAERSLVSTLEQRHSYKGYRNSLPKEFFDRESSPKDDQTVTHDSNTAVDQPLSDPALVPPEDSEVPQEEEIDREIQDRATLEAPVLLAKHAAVRTVAATELPMFDMVYRRGSFPVGMVPETFSAVAIKPERIAMLMKRNASLAELHR</sequence>
<dbReference type="PROSITE" id="PS50011">
    <property type="entry name" value="PROTEIN_KINASE_DOM"/>
    <property type="match status" value="1"/>
</dbReference>
<name>A0A9P3H3A8_9FUNG</name>
<evidence type="ECO:0000256" key="3">
    <source>
        <dbReference type="ARBA" id="ARBA00022741"/>
    </source>
</evidence>
<dbReference type="OrthoDB" id="1668230at2759"/>
<keyword evidence="5 6" id="KW-0067">ATP-binding</keyword>
<protein>
    <recommendedName>
        <fullName evidence="9">Protein kinase domain-containing protein</fullName>
    </recommendedName>
</protein>
<dbReference type="PROSITE" id="PS00107">
    <property type="entry name" value="PROTEIN_KINASE_ATP"/>
    <property type="match status" value="1"/>
</dbReference>
<dbReference type="SUPFAM" id="SSF56112">
    <property type="entry name" value="Protein kinase-like (PK-like)"/>
    <property type="match status" value="1"/>
</dbReference>
<keyword evidence="2" id="KW-0808">Transferase</keyword>
<reference evidence="10" key="2">
    <citation type="journal article" date="2022" name="Microbiol. Resour. Announc.">
        <title>Whole-Genome Sequence of Entomortierella parvispora E1425, a Mucoromycotan Fungus Associated with Burkholderiaceae-Related Endosymbiotic Bacteria.</title>
        <authorList>
            <person name="Herlambang A."/>
            <person name="Guo Y."/>
            <person name="Takashima Y."/>
            <person name="Narisawa K."/>
            <person name="Ohta H."/>
            <person name="Nishizawa T."/>
        </authorList>
    </citation>
    <scope>NUCLEOTIDE SEQUENCE</scope>
    <source>
        <strain evidence="10">E1425</strain>
    </source>
</reference>
<keyword evidence="11" id="KW-1185">Reference proteome</keyword>
<evidence type="ECO:0000256" key="4">
    <source>
        <dbReference type="ARBA" id="ARBA00022777"/>
    </source>
</evidence>
<dbReference type="PANTHER" id="PTHR43895">
    <property type="entry name" value="CALCIUM/CALMODULIN-DEPENDENT PROTEIN KINASE KINASE-RELATED"/>
    <property type="match status" value="1"/>
</dbReference>
<dbReference type="Proteomes" id="UP000827284">
    <property type="component" value="Unassembled WGS sequence"/>
</dbReference>
<dbReference type="Pfam" id="PF00069">
    <property type="entry name" value="Pkinase"/>
    <property type="match status" value="1"/>
</dbReference>
<evidence type="ECO:0000256" key="1">
    <source>
        <dbReference type="ARBA" id="ARBA00022527"/>
    </source>
</evidence>
<organism evidence="10 11">
    <name type="scientific">Entomortierella parvispora</name>
    <dbReference type="NCBI Taxonomy" id="205924"/>
    <lineage>
        <taxon>Eukaryota</taxon>
        <taxon>Fungi</taxon>
        <taxon>Fungi incertae sedis</taxon>
        <taxon>Mucoromycota</taxon>
        <taxon>Mortierellomycotina</taxon>
        <taxon>Mortierellomycetes</taxon>
        <taxon>Mortierellales</taxon>
        <taxon>Mortierellaceae</taxon>
        <taxon>Entomortierella</taxon>
    </lineage>
</organism>
<dbReference type="PANTHER" id="PTHR43895:SF150">
    <property type="entry name" value="SERINE_THREONINE-PROTEIN KINASE STK11"/>
    <property type="match status" value="1"/>
</dbReference>
<evidence type="ECO:0000256" key="8">
    <source>
        <dbReference type="SAM" id="MobiDB-lite"/>
    </source>
</evidence>
<dbReference type="GO" id="GO:0004674">
    <property type="term" value="F:protein serine/threonine kinase activity"/>
    <property type="evidence" value="ECO:0007669"/>
    <property type="project" value="UniProtKB-KW"/>
</dbReference>
<dbReference type="EMBL" id="BQFW01000002">
    <property type="protein sequence ID" value="GJJ69274.1"/>
    <property type="molecule type" value="Genomic_DNA"/>
</dbReference>
<feature type="region of interest" description="Disordered" evidence="8">
    <location>
        <begin position="612"/>
        <end position="655"/>
    </location>
</feature>
<evidence type="ECO:0000256" key="5">
    <source>
        <dbReference type="ARBA" id="ARBA00022840"/>
    </source>
</evidence>
<dbReference type="AlphaFoldDB" id="A0A9P3H3A8"/>
<dbReference type="SMART" id="SM00220">
    <property type="entry name" value="S_TKc"/>
    <property type="match status" value="1"/>
</dbReference>
<keyword evidence="7" id="KW-0175">Coiled coil</keyword>
<dbReference type="InterPro" id="IPR011009">
    <property type="entry name" value="Kinase-like_dom_sf"/>
</dbReference>
<dbReference type="InterPro" id="IPR017441">
    <property type="entry name" value="Protein_kinase_ATP_BS"/>
</dbReference>
<feature type="coiled-coil region" evidence="7">
    <location>
        <begin position="52"/>
        <end position="117"/>
    </location>
</feature>
<evidence type="ECO:0000313" key="11">
    <source>
        <dbReference type="Proteomes" id="UP000827284"/>
    </source>
</evidence>
<evidence type="ECO:0000256" key="7">
    <source>
        <dbReference type="SAM" id="Coils"/>
    </source>
</evidence>
<comment type="caution">
    <text evidence="10">The sequence shown here is derived from an EMBL/GenBank/DDBJ whole genome shotgun (WGS) entry which is preliminary data.</text>
</comment>
<dbReference type="InterPro" id="IPR000719">
    <property type="entry name" value="Prot_kinase_dom"/>
</dbReference>
<proteinExistence type="predicted"/>
<feature type="compositionally biased region" description="Basic and acidic residues" evidence="8">
    <location>
        <begin position="613"/>
        <end position="627"/>
    </location>
</feature>
<reference evidence="10" key="1">
    <citation type="submission" date="2021-11" db="EMBL/GenBank/DDBJ databases">
        <authorList>
            <person name="Herlambang A."/>
            <person name="Guo Y."/>
            <person name="Takashima Y."/>
            <person name="Nishizawa T."/>
        </authorList>
    </citation>
    <scope>NUCLEOTIDE SEQUENCE</scope>
    <source>
        <strain evidence="10">E1425</strain>
    </source>
</reference>
<evidence type="ECO:0000259" key="9">
    <source>
        <dbReference type="PROSITE" id="PS50011"/>
    </source>
</evidence>
<dbReference type="GO" id="GO:0007165">
    <property type="term" value="P:signal transduction"/>
    <property type="evidence" value="ECO:0007669"/>
    <property type="project" value="TreeGrafter"/>
</dbReference>
<keyword evidence="1" id="KW-0723">Serine/threonine-protein kinase</keyword>
<feature type="domain" description="Protein kinase" evidence="9">
    <location>
        <begin position="245"/>
        <end position="530"/>
    </location>
</feature>
<feature type="binding site" evidence="6">
    <location>
        <position position="274"/>
    </location>
    <ligand>
        <name>ATP</name>
        <dbReference type="ChEBI" id="CHEBI:30616"/>
    </ligand>
</feature>
<accession>A0A9P3H3A8</accession>
<evidence type="ECO:0000256" key="2">
    <source>
        <dbReference type="ARBA" id="ARBA00022679"/>
    </source>
</evidence>
<dbReference type="GO" id="GO:0005524">
    <property type="term" value="F:ATP binding"/>
    <property type="evidence" value="ECO:0007669"/>
    <property type="project" value="UniProtKB-UniRule"/>
</dbReference>
<dbReference type="Gene3D" id="1.10.510.10">
    <property type="entry name" value="Transferase(Phosphotransferase) domain 1"/>
    <property type="match status" value="1"/>
</dbReference>
<keyword evidence="4" id="KW-0418">Kinase</keyword>
<keyword evidence="3 6" id="KW-0547">Nucleotide-binding</keyword>
<evidence type="ECO:0000313" key="10">
    <source>
        <dbReference type="EMBL" id="GJJ69274.1"/>
    </source>
</evidence>
<dbReference type="CDD" id="cd14008">
    <property type="entry name" value="STKc_LKB1_CaMKK"/>
    <property type="match status" value="1"/>
</dbReference>
<evidence type="ECO:0000256" key="6">
    <source>
        <dbReference type="PROSITE-ProRule" id="PRU10141"/>
    </source>
</evidence>